<dbReference type="InterPro" id="IPR000169">
    <property type="entry name" value="Pept_cys_AS"/>
</dbReference>
<sequence>MDNLNFNTSTKKSKILYSALAIFGVVCVVCTVALTSSETPSAGLQQFQLEVEEFNHYVKKYNKVYSTVEEYARRFKVYRDNLAYIRIHNTQSKNWVLKANQFADMSFAEFKNTYLGTKPRGHLPRYTDEADDVTIPDAVDWRQVGAVTEVKNQGGCGSCWSFSATGAIEGAWFLAKNELVSLSEQQLVDCSRSNGNQGCDGGLMDYAFDYVIQKGGLTTEQNYPYDARDGTCNKEKAATVAATISGYRDVTPYDSNALMTALALGPVSVAVQADQAAFQFYSTGVVDSGCGTNLDHGVLAVGYNKTASIPYYIVKNSWGSGWGESGYIRLGVKDGEGVCGIHMMPSYPIV</sequence>
<dbReference type="Pfam" id="PF08246">
    <property type="entry name" value="Inhibitor_I29"/>
    <property type="match status" value="1"/>
</dbReference>
<comment type="similarity">
    <text evidence="1">Belongs to the peptidase C1 family.</text>
</comment>
<dbReference type="SMART" id="SM00848">
    <property type="entry name" value="Inhibitor_I29"/>
    <property type="match status" value="1"/>
</dbReference>
<evidence type="ECO:0000256" key="7">
    <source>
        <dbReference type="SAM" id="Phobius"/>
    </source>
</evidence>
<keyword evidence="3" id="KW-0732">Signal</keyword>
<keyword evidence="6" id="KW-1015">Disulfide bond</keyword>
<dbReference type="PROSITE" id="PS00139">
    <property type="entry name" value="THIOL_PROTEASE_CYS"/>
    <property type="match status" value="1"/>
</dbReference>
<evidence type="ECO:0000256" key="6">
    <source>
        <dbReference type="ARBA" id="ARBA00023157"/>
    </source>
</evidence>
<dbReference type="SMART" id="SM00645">
    <property type="entry name" value="Pept_C1"/>
    <property type="match status" value="1"/>
</dbReference>
<evidence type="ECO:0000256" key="4">
    <source>
        <dbReference type="ARBA" id="ARBA00022801"/>
    </source>
</evidence>
<comment type="caution">
    <text evidence="10">The sequence shown here is derived from an EMBL/GenBank/DDBJ whole genome shotgun (WGS) entry which is preliminary data.</text>
</comment>
<keyword evidence="4" id="KW-0378">Hydrolase</keyword>
<dbReference type="InterPro" id="IPR013128">
    <property type="entry name" value="Peptidase_C1A"/>
</dbReference>
<protein>
    <recommendedName>
        <fullName evidence="12">Cysteine protease</fullName>
    </recommendedName>
</protein>
<feature type="domain" description="Peptidase C1A papain C-terminal" evidence="8">
    <location>
        <begin position="135"/>
        <end position="349"/>
    </location>
</feature>
<gene>
    <name evidence="10" type="ORF">BSTOLATCC_MIC40640</name>
</gene>
<evidence type="ECO:0000256" key="1">
    <source>
        <dbReference type="ARBA" id="ARBA00008455"/>
    </source>
</evidence>
<dbReference type="PRINTS" id="PR00705">
    <property type="entry name" value="PAPAIN"/>
</dbReference>
<dbReference type="InterPro" id="IPR025660">
    <property type="entry name" value="Pept_his_AS"/>
</dbReference>
<feature type="transmembrane region" description="Helical" evidence="7">
    <location>
        <begin position="15"/>
        <end position="34"/>
    </location>
</feature>
<keyword evidence="5" id="KW-0865">Zymogen</keyword>
<dbReference type="GO" id="GO:0006508">
    <property type="term" value="P:proteolysis"/>
    <property type="evidence" value="ECO:0007669"/>
    <property type="project" value="UniProtKB-KW"/>
</dbReference>
<accession>A0AAU9JWV4</accession>
<evidence type="ECO:0000256" key="5">
    <source>
        <dbReference type="ARBA" id="ARBA00023145"/>
    </source>
</evidence>
<evidence type="ECO:0000259" key="8">
    <source>
        <dbReference type="SMART" id="SM00645"/>
    </source>
</evidence>
<dbReference type="InterPro" id="IPR000668">
    <property type="entry name" value="Peptidase_C1A_C"/>
</dbReference>
<feature type="domain" description="Cathepsin propeptide inhibitor" evidence="9">
    <location>
        <begin position="54"/>
        <end position="110"/>
    </location>
</feature>
<dbReference type="Gene3D" id="3.90.70.10">
    <property type="entry name" value="Cysteine proteinases"/>
    <property type="match status" value="1"/>
</dbReference>
<evidence type="ECO:0000313" key="11">
    <source>
        <dbReference type="Proteomes" id="UP001162131"/>
    </source>
</evidence>
<dbReference type="PANTHER" id="PTHR12411">
    <property type="entry name" value="CYSTEINE PROTEASE FAMILY C1-RELATED"/>
    <property type="match status" value="1"/>
</dbReference>
<dbReference type="FunFam" id="3.90.70.10:FF:000067">
    <property type="entry name" value="Senescence-specific cysteine protease"/>
    <property type="match status" value="1"/>
</dbReference>
<evidence type="ECO:0000313" key="10">
    <source>
        <dbReference type="EMBL" id="CAG9326208.1"/>
    </source>
</evidence>
<dbReference type="InterPro" id="IPR013201">
    <property type="entry name" value="Prot_inhib_I29"/>
</dbReference>
<reference evidence="10" key="1">
    <citation type="submission" date="2021-09" db="EMBL/GenBank/DDBJ databases">
        <authorList>
            <consortium name="AG Swart"/>
            <person name="Singh M."/>
            <person name="Singh A."/>
            <person name="Seah K."/>
            <person name="Emmerich C."/>
        </authorList>
    </citation>
    <scope>NUCLEOTIDE SEQUENCE</scope>
    <source>
        <strain evidence="10">ATCC30299</strain>
    </source>
</reference>
<organism evidence="10 11">
    <name type="scientific">Blepharisma stoltei</name>
    <dbReference type="NCBI Taxonomy" id="1481888"/>
    <lineage>
        <taxon>Eukaryota</taxon>
        <taxon>Sar</taxon>
        <taxon>Alveolata</taxon>
        <taxon>Ciliophora</taxon>
        <taxon>Postciliodesmatophora</taxon>
        <taxon>Heterotrichea</taxon>
        <taxon>Heterotrichida</taxon>
        <taxon>Blepharismidae</taxon>
        <taxon>Blepharisma</taxon>
    </lineage>
</organism>
<dbReference type="InterPro" id="IPR038765">
    <property type="entry name" value="Papain-like_cys_pep_sf"/>
</dbReference>
<evidence type="ECO:0008006" key="12">
    <source>
        <dbReference type="Google" id="ProtNLM"/>
    </source>
</evidence>
<dbReference type="PROSITE" id="PS00639">
    <property type="entry name" value="THIOL_PROTEASE_HIS"/>
    <property type="match status" value="1"/>
</dbReference>
<keyword evidence="7" id="KW-0812">Transmembrane</keyword>
<evidence type="ECO:0000256" key="3">
    <source>
        <dbReference type="ARBA" id="ARBA00022729"/>
    </source>
</evidence>
<evidence type="ECO:0000259" key="9">
    <source>
        <dbReference type="SMART" id="SM00848"/>
    </source>
</evidence>
<dbReference type="Proteomes" id="UP001162131">
    <property type="component" value="Unassembled WGS sequence"/>
</dbReference>
<keyword evidence="11" id="KW-1185">Reference proteome</keyword>
<dbReference type="SUPFAM" id="SSF54001">
    <property type="entry name" value="Cysteine proteinases"/>
    <property type="match status" value="1"/>
</dbReference>
<proteinExistence type="inferred from homology"/>
<name>A0AAU9JWV4_9CILI</name>
<keyword evidence="2" id="KW-0645">Protease</keyword>
<dbReference type="EMBL" id="CAJZBQ010000040">
    <property type="protein sequence ID" value="CAG9326208.1"/>
    <property type="molecule type" value="Genomic_DNA"/>
</dbReference>
<dbReference type="InterPro" id="IPR039417">
    <property type="entry name" value="Peptidase_C1A_papain-like"/>
</dbReference>
<evidence type="ECO:0000256" key="2">
    <source>
        <dbReference type="ARBA" id="ARBA00022670"/>
    </source>
</evidence>
<dbReference type="CDD" id="cd02248">
    <property type="entry name" value="Peptidase_C1A"/>
    <property type="match status" value="1"/>
</dbReference>
<dbReference type="Pfam" id="PF00112">
    <property type="entry name" value="Peptidase_C1"/>
    <property type="match status" value="1"/>
</dbReference>
<dbReference type="GO" id="GO:0008234">
    <property type="term" value="F:cysteine-type peptidase activity"/>
    <property type="evidence" value="ECO:0007669"/>
    <property type="project" value="InterPro"/>
</dbReference>
<keyword evidence="7" id="KW-0472">Membrane</keyword>
<dbReference type="AlphaFoldDB" id="A0AAU9JWV4"/>
<keyword evidence="7" id="KW-1133">Transmembrane helix</keyword>